<dbReference type="PROSITE" id="PS00893">
    <property type="entry name" value="NUDIX_BOX"/>
    <property type="match status" value="1"/>
</dbReference>
<comment type="cofactor">
    <cofactor evidence="1">
        <name>Mg(2+)</name>
        <dbReference type="ChEBI" id="CHEBI:18420"/>
    </cofactor>
</comment>
<accession>A0A2Z4XVT0</accession>
<dbReference type="PROSITE" id="PS51462">
    <property type="entry name" value="NUDIX"/>
    <property type="match status" value="1"/>
</dbReference>
<dbReference type="InterPro" id="IPR020084">
    <property type="entry name" value="NUDIX_hydrolase_CS"/>
</dbReference>
<dbReference type="SUPFAM" id="SSF55811">
    <property type="entry name" value="Nudix"/>
    <property type="match status" value="1"/>
</dbReference>
<sequence length="123" mass="14003">MIKTAALVCIKDNKILLVRVRDNTIWYFAGGKIDSGESADEAVLREVKEELGVTLQVQDISYLGETVTDNHDRTDTVSIQCFASEITQEIKPCAEISEIKWFDLDDKEFMSPGVIEVIRRWYS</sequence>
<evidence type="ECO:0000313" key="6">
    <source>
        <dbReference type="EMBL" id="QIW11181.1"/>
    </source>
</evidence>
<dbReference type="Proteomes" id="UP000681131">
    <property type="component" value="Chromosome"/>
</dbReference>
<dbReference type="EMBL" id="CP021781">
    <property type="protein sequence ID" value="AXA32954.1"/>
    <property type="molecule type" value="Genomic_DNA"/>
</dbReference>
<proteinExistence type="inferred from homology"/>
<dbReference type="InterPro" id="IPR020476">
    <property type="entry name" value="Nudix_hydrolase"/>
</dbReference>
<reference evidence="6 8" key="2">
    <citation type="submission" date="2019-08" db="EMBL/GenBank/DDBJ databases">
        <title>Complete genome sequences of Francisella adeliensis (FSC1325 and FSC1326).</title>
        <authorList>
            <person name="Ohrman C."/>
            <person name="Uneklint I."/>
            <person name="Vallesi A."/>
            <person name="Karlsson L."/>
            <person name="Sjodin A."/>
        </authorList>
    </citation>
    <scope>NUCLEOTIDE SEQUENCE [LARGE SCALE GENOMIC DNA]</scope>
    <source>
        <strain evidence="6 8">FSC1325</strain>
    </source>
</reference>
<evidence type="ECO:0000313" key="7">
    <source>
        <dbReference type="Proteomes" id="UP000251120"/>
    </source>
</evidence>
<dbReference type="OrthoDB" id="9801098at2"/>
<dbReference type="InterPro" id="IPR015797">
    <property type="entry name" value="NUDIX_hydrolase-like_dom_sf"/>
</dbReference>
<dbReference type="Proteomes" id="UP000251120">
    <property type="component" value="Chromosome"/>
</dbReference>
<dbReference type="Pfam" id="PF00293">
    <property type="entry name" value="NUDIX"/>
    <property type="match status" value="1"/>
</dbReference>
<evidence type="ECO:0000256" key="2">
    <source>
        <dbReference type="ARBA" id="ARBA00022801"/>
    </source>
</evidence>
<dbReference type="InterPro" id="IPR000086">
    <property type="entry name" value="NUDIX_hydrolase_dom"/>
</dbReference>
<dbReference type="Gene3D" id="3.90.79.10">
    <property type="entry name" value="Nucleoside Triphosphate Pyrophosphohydrolase"/>
    <property type="match status" value="1"/>
</dbReference>
<feature type="domain" description="Nudix hydrolase" evidence="4">
    <location>
        <begin position="1"/>
        <end position="123"/>
    </location>
</feature>
<dbReference type="KEGG" id="fad:CDH04_00335"/>
<keyword evidence="2 3" id="KW-0378">Hydrolase</keyword>
<evidence type="ECO:0000259" key="4">
    <source>
        <dbReference type="PROSITE" id="PS51462"/>
    </source>
</evidence>
<evidence type="ECO:0000256" key="1">
    <source>
        <dbReference type="ARBA" id="ARBA00001946"/>
    </source>
</evidence>
<evidence type="ECO:0000313" key="8">
    <source>
        <dbReference type="Proteomes" id="UP000681131"/>
    </source>
</evidence>
<dbReference type="PRINTS" id="PR00502">
    <property type="entry name" value="NUDIXFAMILY"/>
</dbReference>
<reference evidence="5 7" key="1">
    <citation type="submission" date="2017-06" db="EMBL/GenBank/DDBJ databases">
        <title>Complete genome of Francisella adeliensis.</title>
        <authorList>
            <person name="Vallesi A."/>
            <person name="Sjodin A."/>
        </authorList>
    </citation>
    <scope>NUCLEOTIDE SEQUENCE [LARGE SCALE GENOMIC DNA]</scope>
    <source>
        <strain evidence="5 7">FDC440</strain>
    </source>
</reference>
<evidence type="ECO:0000313" key="5">
    <source>
        <dbReference type="EMBL" id="AXA32954.1"/>
    </source>
</evidence>
<dbReference type="PANTHER" id="PTHR43046">
    <property type="entry name" value="GDP-MANNOSE MANNOSYL HYDROLASE"/>
    <property type="match status" value="1"/>
</dbReference>
<protein>
    <submittedName>
        <fullName evidence="5">DNA mismatch repair protein MutT</fullName>
    </submittedName>
    <submittedName>
        <fullName evidence="6">NUDIX domain-containing protein</fullName>
    </submittedName>
</protein>
<gene>
    <name evidence="5" type="ORF">CDH04_00335</name>
    <name evidence="6" type="ORF">FZC43_00335</name>
</gene>
<keyword evidence="8" id="KW-1185">Reference proteome</keyword>
<comment type="similarity">
    <text evidence="3">Belongs to the Nudix hydrolase family.</text>
</comment>
<dbReference type="CDD" id="cd04690">
    <property type="entry name" value="NUDIX_Hydrolase"/>
    <property type="match status" value="1"/>
</dbReference>
<name>A0A2Z4XVT0_9GAMM</name>
<dbReference type="PANTHER" id="PTHR43046:SF14">
    <property type="entry name" value="MUTT_NUDIX FAMILY PROTEIN"/>
    <property type="match status" value="1"/>
</dbReference>
<dbReference type="AlphaFoldDB" id="A0A2Z4XVT0"/>
<dbReference type="EMBL" id="CP043424">
    <property type="protein sequence ID" value="QIW11181.1"/>
    <property type="molecule type" value="Genomic_DNA"/>
</dbReference>
<evidence type="ECO:0000256" key="3">
    <source>
        <dbReference type="RuleBase" id="RU003476"/>
    </source>
</evidence>
<dbReference type="RefSeq" id="WP_112869131.1">
    <property type="nucleotide sequence ID" value="NZ_CP021781.1"/>
</dbReference>
<dbReference type="GO" id="GO:0016787">
    <property type="term" value="F:hydrolase activity"/>
    <property type="evidence" value="ECO:0007669"/>
    <property type="project" value="UniProtKB-KW"/>
</dbReference>
<organism evidence="5 7">
    <name type="scientific">Francisella adeliensis</name>
    <dbReference type="NCBI Taxonomy" id="2007306"/>
    <lineage>
        <taxon>Bacteria</taxon>
        <taxon>Pseudomonadati</taxon>
        <taxon>Pseudomonadota</taxon>
        <taxon>Gammaproteobacteria</taxon>
        <taxon>Thiotrichales</taxon>
        <taxon>Francisellaceae</taxon>
        <taxon>Francisella</taxon>
    </lineage>
</organism>